<evidence type="ECO:0000256" key="11">
    <source>
        <dbReference type="PROSITE-ProRule" id="PRU00421"/>
    </source>
</evidence>
<dbReference type="GO" id="GO:0008982">
    <property type="term" value="F:protein-N(PI)-phosphohistidine-sugar phosphotransferase activity"/>
    <property type="evidence" value="ECO:0007669"/>
    <property type="project" value="InterPro"/>
</dbReference>
<feature type="transmembrane region" description="Helical" evidence="13">
    <location>
        <begin position="525"/>
        <end position="550"/>
    </location>
</feature>
<evidence type="ECO:0000256" key="9">
    <source>
        <dbReference type="ARBA" id="ARBA00022989"/>
    </source>
</evidence>
<protein>
    <submittedName>
        <fullName evidence="17">PTS glucose transporter subunit IIA</fullName>
    </submittedName>
</protein>
<feature type="transmembrane region" description="Helical" evidence="13">
    <location>
        <begin position="444"/>
        <end position="466"/>
    </location>
</feature>
<keyword evidence="6" id="KW-0598">Phosphotransferase system</keyword>
<dbReference type="InterPro" id="IPR013013">
    <property type="entry name" value="PTS_EIIC_1"/>
</dbReference>
<dbReference type="GO" id="GO:0015771">
    <property type="term" value="P:trehalose transport"/>
    <property type="evidence" value="ECO:0007669"/>
    <property type="project" value="TreeGrafter"/>
</dbReference>
<dbReference type="AlphaFoldDB" id="A0A7H2BJ49"/>
<evidence type="ECO:0000259" key="15">
    <source>
        <dbReference type="PROSITE" id="PS51098"/>
    </source>
</evidence>
<dbReference type="PROSITE" id="PS01035">
    <property type="entry name" value="PTS_EIIB_TYPE_1_CYS"/>
    <property type="match status" value="1"/>
</dbReference>
<dbReference type="EMBL" id="CP061538">
    <property type="protein sequence ID" value="QNV39695.1"/>
    <property type="molecule type" value="Genomic_DNA"/>
</dbReference>
<keyword evidence="2" id="KW-0813">Transport</keyword>
<keyword evidence="8" id="KW-0418">Kinase</keyword>
<dbReference type="NCBIfam" id="TIGR00830">
    <property type="entry name" value="PTBA"/>
    <property type="match status" value="1"/>
</dbReference>
<dbReference type="InterPro" id="IPR018113">
    <property type="entry name" value="PTrfase_EIIB_Cys"/>
</dbReference>
<dbReference type="InterPro" id="IPR036878">
    <property type="entry name" value="Glu_permease_IIB"/>
</dbReference>
<comment type="subcellular location">
    <subcellularLocation>
        <location evidence="1">Cell membrane</location>
        <topology evidence="1">Multi-pass membrane protein</topology>
    </subcellularLocation>
</comment>
<dbReference type="PROSITE" id="PS51103">
    <property type="entry name" value="PTS_EIIC_TYPE_1"/>
    <property type="match status" value="1"/>
</dbReference>
<evidence type="ECO:0000256" key="7">
    <source>
        <dbReference type="ARBA" id="ARBA00022692"/>
    </source>
</evidence>
<feature type="transmembrane region" description="Helical" evidence="13">
    <location>
        <begin position="375"/>
        <end position="398"/>
    </location>
</feature>
<feature type="transmembrane region" description="Helical" evidence="13">
    <location>
        <begin position="620"/>
        <end position="645"/>
    </location>
</feature>
<name>A0A7H2BJ49_9MICC</name>
<evidence type="ECO:0000256" key="5">
    <source>
        <dbReference type="ARBA" id="ARBA00022679"/>
    </source>
</evidence>
<dbReference type="PANTHER" id="PTHR30175">
    <property type="entry name" value="PHOSPHOTRANSFERASE SYSTEM TRANSPORT PROTEIN"/>
    <property type="match status" value="1"/>
</dbReference>
<dbReference type="FunFam" id="3.30.1360.60:FF:000001">
    <property type="entry name" value="PTS system glucose-specific IIBC component PtsG"/>
    <property type="match status" value="1"/>
</dbReference>
<dbReference type="InterPro" id="IPR011055">
    <property type="entry name" value="Dup_hybrid_motif"/>
</dbReference>
<accession>A0A7H2BJ49</accession>
<keyword evidence="3" id="KW-1003">Cell membrane</keyword>
<dbReference type="InterPro" id="IPR001127">
    <property type="entry name" value="PTS_EIIA_1_perm"/>
</dbReference>
<dbReference type="PROSITE" id="PS51098">
    <property type="entry name" value="PTS_EIIB_TYPE_1"/>
    <property type="match status" value="1"/>
</dbReference>
<feature type="transmembrane region" description="Helical" evidence="13">
    <location>
        <begin position="595"/>
        <end position="613"/>
    </location>
</feature>
<dbReference type="InterPro" id="IPR050558">
    <property type="entry name" value="PTS_Sugar-Specific_Components"/>
</dbReference>
<keyword evidence="9 13" id="KW-1133">Transmembrane helix</keyword>
<dbReference type="GO" id="GO:0090589">
    <property type="term" value="F:protein-phosphocysteine-trehalose phosphotransferase system transporter activity"/>
    <property type="evidence" value="ECO:0007669"/>
    <property type="project" value="TreeGrafter"/>
</dbReference>
<evidence type="ECO:0000256" key="4">
    <source>
        <dbReference type="ARBA" id="ARBA00022597"/>
    </source>
</evidence>
<dbReference type="CDD" id="cd00212">
    <property type="entry name" value="PTS_IIB_glc"/>
    <property type="match status" value="1"/>
</dbReference>
<evidence type="ECO:0000313" key="18">
    <source>
        <dbReference type="Proteomes" id="UP000516421"/>
    </source>
</evidence>
<dbReference type="PROSITE" id="PS51093">
    <property type="entry name" value="PTS_EIIA_TYPE_1"/>
    <property type="match status" value="1"/>
</dbReference>
<dbReference type="PANTHER" id="PTHR30175:SF1">
    <property type="entry name" value="PTS SYSTEM ARBUTIN-, CELLOBIOSE-, AND SALICIN-SPECIFIC EIIBC COMPONENT-RELATED"/>
    <property type="match status" value="1"/>
</dbReference>
<dbReference type="SUPFAM" id="SSF51261">
    <property type="entry name" value="Duplicated hybrid motif"/>
    <property type="match status" value="1"/>
</dbReference>
<feature type="domain" description="PTS EIIC type-1" evidence="16">
    <location>
        <begin position="349"/>
        <end position="703"/>
    </location>
</feature>
<feature type="transmembrane region" description="Helical" evidence="13">
    <location>
        <begin position="329"/>
        <end position="355"/>
    </location>
</feature>
<feature type="transmembrane region" description="Helical" evidence="13">
    <location>
        <begin position="478"/>
        <end position="505"/>
    </location>
</feature>
<keyword evidence="4 17" id="KW-0762">Sugar transport</keyword>
<feature type="transmembrane region" description="Helical" evidence="13">
    <location>
        <begin position="665"/>
        <end position="688"/>
    </location>
</feature>
<evidence type="ECO:0000256" key="10">
    <source>
        <dbReference type="ARBA" id="ARBA00023136"/>
    </source>
</evidence>
<dbReference type="Gene3D" id="3.30.1360.60">
    <property type="entry name" value="Glucose permease domain IIB"/>
    <property type="match status" value="1"/>
</dbReference>
<evidence type="ECO:0000256" key="3">
    <source>
        <dbReference type="ARBA" id="ARBA00022475"/>
    </source>
</evidence>
<dbReference type="Pfam" id="PF02378">
    <property type="entry name" value="PTS_EIIC"/>
    <property type="match status" value="1"/>
</dbReference>
<feature type="domain" description="PTS EIIA type-1" evidence="14">
    <location>
        <begin position="23"/>
        <end position="127"/>
    </location>
</feature>
<evidence type="ECO:0000256" key="2">
    <source>
        <dbReference type="ARBA" id="ARBA00022448"/>
    </source>
</evidence>
<evidence type="ECO:0000259" key="14">
    <source>
        <dbReference type="PROSITE" id="PS51093"/>
    </source>
</evidence>
<dbReference type="PROSITE" id="PS00371">
    <property type="entry name" value="PTS_EIIA_TYPE_1_HIS"/>
    <property type="match status" value="1"/>
</dbReference>
<feature type="region of interest" description="Disordered" evidence="12">
    <location>
        <begin position="187"/>
        <end position="213"/>
    </location>
</feature>
<dbReference type="GO" id="GO:0005886">
    <property type="term" value="C:plasma membrane"/>
    <property type="evidence" value="ECO:0007669"/>
    <property type="project" value="UniProtKB-SubCell"/>
</dbReference>
<keyword evidence="18" id="KW-1185">Reference proteome</keyword>
<evidence type="ECO:0000256" key="12">
    <source>
        <dbReference type="SAM" id="MobiDB-lite"/>
    </source>
</evidence>
<gene>
    <name evidence="17" type="ORF">IDM48_10105</name>
</gene>
<dbReference type="SUPFAM" id="SSF55604">
    <property type="entry name" value="Glucose permease domain IIB"/>
    <property type="match status" value="1"/>
</dbReference>
<evidence type="ECO:0000256" key="6">
    <source>
        <dbReference type="ARBA" id="ARBA00022683"/>
    </source>
</evidence>
<dbReference type="GO" id="GO:0009401">
    <property type="term" value="P:phosphoenolpyruvate-dependent sugar phosphotransferase system"/>
    <property type="evidence" value="ECO:0007669"/>
    <property type="project" value="UniProtKB-KW"/>
</dbReference>
<sequence length="712" mass="74075">MAKTVSVLAPMTGEVIPMNEIPDPVFAGGKLGKGFGVNPTDNTVVSPVSGKVTMVASTKHAVGIKSESGLEFLLHLGVDTVELDGAPLEMLLEKGQTVEAGQRIASMNLDEVRAAGKGITAILAITNTPKFVEDIDVHTGSASAGDAAAEVTLKVKDAPAAQNTANGADATGAAATGAAAGSVAAGAATRSETGAHATEPIEPGAAGGTADPAVAERPANLTGYDALAWDILNNIGGKENVKSVIHCITRVRFYLKDNDKANDEAVSNLDGVIDVARAGGQYQVVIGPAVEDVYDAVVKQIGAGKAGGETESATEPAERPSGVGGWFKWGFSSLIGVITGSMMPVIGLLAASGVLKGLLTILTHYELVNPESQTFTIINAMGDAVFYFLPIFVGFTAARRLGADPIIVSIIGGVLAYPTIAELAKGEATGSLLGISTNAEFFGIPFPMASYTYSIFPMIVAAWLCSKIEPVLKKWIPAVLRMIFVPLIEVFVVSTLILVVLGPIIMWISNGIAGGIQWVYDLSPAISGLVIGAFYQCLVIFGLHWAVIPIVANDIASQGHSYLNAIISATMVAQGAGALAVFAKTRNEQMKGLSGSAAIAGFCGITEPAMYGINLKYGRVFAMASVGAAVGGFITGLMHVNMWGFTGSLIGFFSFVNPDGGFDQSWTGFWIASIATVIVSFTLVYFFGFKDADLDKQRTVEKKRLGNREPVA</sequence>
<dbReference type="InterPro" id="IPR001996">
    <property type="entry name" value="PTS_IIB_1"/>
</dbReference>
<evidence type="ECO:0000259" key="16">
    <source>
        <dbReference type="PROSITE" id="PS51103"/>
    </source>
</evidence>
<evidence type="ECO:0000256" key="8">
    <source>
        <dbReference type="ARBA" id="ARBA00022777"/>
    </source>
</evidence>
<feature type="transmembrane region" description="Helical" evidence="13">
    <location>
        <begin position="562"/>
        <end position="583"/>
    </location>
</feature>
<keyword evidence="5" id="KW-0808">Transferase</keyword>
<dbReference type="GO" id="GO:0016301">
    <property type="term" value="F:kinase activity"/>
    <property type="evidence" value="ECO:0007669"/>
    <property type="project" value="UniProtKB-KW"/>
</dbReference>
<evidence type="ECO:0000313" key="17">
    <source>
        <dbReference type="EMBL" id="QNV39695.1"/>
    </source>
</evidence>
<dbReference type="Pfam" id="PF00358">
    <property type="entry name" value="PTS_EIIA_1"/>
    <property type="match status" value="1"/>
</dbReference>
<dbReference type="RefSeq" id="WP_190617257.1">
    <property type="nucleotide sequence ID" value="NZ_CP061538.1"/>
</dbReference>
<dbReference type="Pfam" id="PF00367">
    <property type="entry name" value="PTS_EIIB"/>
    <property type="match status" value="1"/>
</dbReference>
<evidence type="ECO:0000256" key="13">
    <source>
        <dbReference type="SAM" id="Phobius"/>
    </source>
</evidence>
<keyword evidence="7 13" id="KW-0812">Transmembrane</keyword>
<keyword evidence="10 13" id="KW-0472">Membrane</keyword>
<dbReference type="InterPro" id="IPR003352">
    <property type="entry name" value="PTS_EIIC"/>
</dbReference>
<proteinExistence type="predicted"/>
<feature type="domain" description="PTS EIIB type-1" evidence="15">
    <location>
        <begin position="225"/>
        <end position="307"/>
    </location>
</feature>
<dbReference type="Proteomes" id="UP000516421">
    <property type="component" value="Chromosome"/>
</dbReference>
<dbReference type="KEGG" id="rama:IDM48_10105"/>
<feature type="active site" description="Phosphocysteine intermediate; for EIIB activity" evidence="11">
    <location>
        <position position="247"/>
    </location>
</feature>
<organism evidence="17 18">
    <name type="scientific">Rothia amarae</name>
    <dbReference type="NCBI Taxonomy" id="169480"/>
    <lineage>
        <taxon>Bacteria</taxon>
        <taxon>Bacillati</taxon>
        <taxon>Actinomycetota</taxon>
        <taxon>Actinomycetes</taxon>
        <taxon>Micrococcales</taxon>
        <taxon>Micrococcaceae</taxon>
        <taxon>Rothia</taxon>
    </lineage>
</organism>
<dbReference type="Gene3D" id="2.70.70.10">
    <property type="entry name" value="Glucose Permease (Domain IIA)"/>
    <property type="match status" value="1"/>
</dbReference>
<evidence type="ECO:0000256" key="1">
    <source>
        <dbReference type="ARBA" id="ARBA00004651"/>
    </source>
</evidence>
<reference evidence="17 18" key="1">
    <citation type="submission" date="2020-09" db="EMBL/GenBank/DDBJ databases">
        <title>Investigation of environmental microbe.</title>
        <authorList>
            <person name="Ou Y."/>
            <person name="Kang Q."/>
        </authorList>
    </citation>
    <scope>NUCLEOTIDE SEQUENCE [LARGE SCALE GENOMIC DNA]</scope>
    <source>
        <strain evidence="17 18">KJZ-9</strain>
    </source>
</reference>